<evidence type="ECO:0000256" key="7">
    <source>
        <dbReference type="ARBA" id="ARBA00023157"/>
    </source>
</evidence>
<dbReference type="InterPro" id="IPR023549">
    <property type="entry name" value="Subtilisin_inhibitor"/>
</dbReference>
<evidence type="ECO:0000256" key="4">
    <source>
        <dbReference type="ARBA" id="ARBA00022525"/>
    </source>
</evidence>
<dbReference type="InterPro" id="IPR020054">
    <property type="entry name" value="Prot_inh_SSI_I16_CS"/>
</dbReference>
<dbReference type="Gene3D" id="3.30.350.10">
    <property type="entry name" value="Subtilisin inhibitor-like"/>
    <property type="match status" value="1"/>
</dbReference>
<comment type="subunit">
    <text evidence="3">Homodimer.</text>
</comment>
<keyword evidence="12" id="KW-1185">Reference proteome</keyword>
<dbReference type="InterPro" id="IPR036819">
    <property type="entry name" value="Subtilisin_inhibitor-like_sf"/>
</dbReference>
<dbReference type="RefSeq" id="WP_329504930.1">
    <property type="nucleotide sequence ID" value="NZ_BAAAYZ010000218.1"/>
</dbReference>
<evidence type="ECO:0000256" key="8">
    <source>
        <dbReference type="RuleBase" id="RU003471"/>
    </source>
</evidence>
<dbReference type="SUPFAM" id="SSF55399">
    <property type="entry name" value="Subtilisin inhibitor"/>
    <property type="match status" value="1"/>
</dbReference>
<gene>
    <name evidence="11" type="ORF">VXC91_03275</name>
</gene>
<proteinExistence type="inferred from homology"/>
<dbReference type="EMBL" id="JAYWVC010000005">
    <property type="protein sequence ID" value="MED7821030.1"/>
    <property type="molecule type" value="Genomic_DNA"/>
</dbReference>
<reference evidence="11" key="1">
    <citation type="submission" date="2024-01" db="EMBL/GenBank/DDBJ databases">
        <title>First draft genome sequence data of TA4-1, the type strain of Gram-positive actinobacterium Streptomyces chiangmaiensis.</title>
        <authorList>
            <person name="Yasawong M."/>
            <person name="Nantapong N."/>
        </authorList>
    </citation>
    <scope>NUCLEOTIDE SEQUENCE</scope>
    <source>
        <strain evidence="11">TA4-1</strain>
    </source>
</reference>
<evidence type="ECO:0000256" key="6">
    <source>
        <dbReference type="ARBA" id="ARBA00022900"/>
    </source>
</evidence>
<comment type="similarity">
    <text evidence="2 8">Belongs to the protease inhibitor I16 (SSI) family.</text>
</comment>
<evidence type="ECO:0000256" key="2">
    <source>
        <dbReference type="ARBA" id="ARBA00010472"/>
    </source>
</evidence>
<keyword evidence="9" id="KW-0732">Signal</keyword>
<dbReference type="InterPro" id="IPR000691">
    <property type="entry name" value="Prot_inh_I16_SSI"/>
</dbReference>
<name>A0ABU7FAB9_9ACTN</name>
<sequence length="145" mass="15262">MTKTTLALSGTLFAAAALLTASPAPALPLPSPGGNWLYLTVTQEDVGSRDIRGTLLTCDPPKGHARAALACAQLAAVQGDVDRIPPGDVYCPMIYAPVKVSARGEWNGRQINYSHTFANTCDLQARTGEVFALADQDQSVPGLPR</sequence>
<feature type="domain" description="Subtilisin inhibitor" evidence="10">
    <location>
        <begin position="37"/>
        <end position="119"/>
    </location>
</feature>
<feature type="chain" id="PRO_5046709057" evidence="9">
    <location>
        <begin position="27"/>
        <end position="145"/>
    </location>
</feature>
<comment type="caution">
    <text evidence="11">The sequence shown here is derived from an EMBL/GenBank/DDBJ whole genome shotgun (WGS) entry which is preliminary data.</text>
</comment>
<evidence type="ECO:0000256" key="3">
    <source>
        <dbReference type="ARBA" id="ARBA00011738"/>
    </source>
</evidence>
<evidence type="ECO:0000313" key="11">
    <source>
        <dbReference type="EMBL" id="MED7821030.1"/>
    </source>
</evidence>
<organism evidence="11 12">
    <name type="scientific">Streptomyces chiangmaiensis</name>
    <dbReference type="NCBI Taxonomy" id="766497"/>
    <lineage>
        <taxon>Bacteria</taxon>
        <taxon>Bacillati</taxon>
        <taxon>Actinomycetota</taxon>
        <taxon>Actinomycetes</taxon>
        <taxon>Kitasatosporales</taxon>
        <taxon>Streptomycetaceae</taxon>
        <taxon>Streptomyces</taxon>
    </lineage>
</organism>
<protein>
    <submittedName>
        <fullName evidence="11">SSI family serine proteinase inhibitor</fullName>
    </submittedName>
</protein>
<evidence type="ECO:0000259" key="10">
    <source>
        <dbReference type="Pfam" id="PF00720"/>
    </source>
</evidence>
<evidence type="ECO:0000256" key="5">
    <source>
        <dbReference type="ARBA" id="ARBA00022690"/>
    </source>
</evidence>
<keyword evidence="7" id="KW-1015">Disulfide bond</keyword>
<feature type="signal peptide" evidence="9">
    <location>
        <begin position="1"/>
        <end position="26"/>
    </location>
</feature>
<dbReference type="Proteomes" id="UP001333996">
    <property type="component" value="Unassembled WGS sequence"/>
</dbReference>
<dbReference type="PRINTS" id="PR00294">
    <property type="entry name" value="SSBTLNINHBTR"/>
</dbReference>
<comment type="subcellular location">
    <subcellularLocation>
        <location evidence="1">Secreted</location>
    </subcellularLocation>
</comment>
<evidence type="ECO:0000256" key="1">
    <source>
        <dbReference type="ARBA" id="ARBA00004613"/>
    </source>
</evidence>
<accession>A0ABU7FAB9</accession>
<evidence type="ECO:0000256" key="9">
    <source>
        <dbReference type="SAM" id="SignalP"/>
    </source>
</evidence>
<keyword evidence="5 8" id="KW-0646">Protease inhibitor</keyword>
<dbReference type="PROSITE" id="PS00999">
    <property type="entry name" value="SSI"/>
    <property type="match status" value="1"/>
</dbReference>
<keyword evidence="4" id="KW-0964">Secreted</keyword>
<dbReference type="Pfam" id="PF00720">
    <property type="entry name" value="SSI"/>
    <property type="match status" value="1"/>
</dbReference>
<evidence type="ECO:0000313" key="12">
    <source>
        <dbReference type="Proteomes" id="UP001333996"/>
    </source>
</evidence>
<keyword evidence="6 8" id="KW-0722">Serine protease inhibitor</keyword>